<name>A0A072N574_9GAMM</name>
<evidence type="ECO:0000313" key="4">
    <source>
        <dbReference type="Proteomes" id="UP000035057"/>
    </source>
</evidence>
<dbReference type="OrthoDB" id="9774179at2"/>
<protein>
    <submittedName>
        <fullName evidence="3">Acyl dehydratase</fullName>
    </submittedName>
</protein>
<dbReference type="Proteomes" id="UP000035057">
    <property type="component" value="Unassembled WGS sequence"/>
</dbReference>
<feature type="region of interest" description="Disordered" evidence="1">
    <location>
        <begin position="157"/>
        <end position="179"/>
    </location>
</feature>
<dbReference type="GO" id="GO:0004312">
    <property type="term" value="F:fatty acid synthase activity"/>
    <property type="evidence" value="ECO:0007669"/>
    <property type="project" value="InterPro"/>
</dbReference>
<dbReference type="InterPro" id="IPR002539">
    <property type="entry name" value="MaoC-like_dom"/>
</dbReference>
<dbReference type="PANTHER" id="PTHR43841">
    <property type="entry name" value="3-HYDROXYACYL-THIOESTER DEHYDRATASE HTDX-RELATED"/>
    <property type="match status" value="1"/>
</dbReference>
<dbReference type="Pfam" id="PF01575">
    <property type="entry name" value="MaoC_dehydratas"/>
    <property type="match status" value="1"/>
</dbReference>
<dbReference type="InterPro" id="IPR029069">
    <property type="entry name" value="HotDog_dom_sf"/>
</dbReference>
<dbReference type="GO" id="GO:0006633">
    <property type="term" value="P:fatty acid biosynthetic process"/>
    <property type="evidence" value="ECO:0007669"/>
    <property type="project" value="InterPro"/>
</dbReference>
<evidence type="ECO:0000313" key="3">
    <source>
        <dbReference type="EMBL" id="KEF32884.1"/>
    </source>
</evidence>
<gene>
    <name evidence="3" type="ORF">D777_00446</name>
</gene>
<dbReference type="STRING" id="1137280.D777_00446"/>
<dbReference type="Gene3D" id="3.10.129.10">
    <property type="entry name" value="Hotdog Thioesterase"/>
    <property type="match status" value="1"/>
</dbReference>
<dbReference type="SUPFAM" id="SSF54637">
    <property type="entry name" value="Thioesterase/thiol ester dehydrase-isomerase"/>
    <property type="match status" value="2"/>
</dbReference>
<dbReference type="RefSeq" id="WP_036127998.1">
    <property type="nucleotide sequence ID" value="NZ_ANIE01000002.1"/>
</dbReference>
<organism evidence="3 4">
    <name type="scientific">Marinobacter nitratireducens</name>
    <dbReference type="NCBI Taxonomy" id="1137280"/>
    <lineage>
        <taxon>Bacteria</taxon>
        <taxon>Pseudomonadati</taxon>
        <taxon>Pseudomonadota</taxon>
        <taxon>Gammaproteobacteria</taxon>
        <taxon>Pseudomonadales</taxon>
        <taxon>Marinobacteraceae</taxon>
        <taxon>Marinobacter</taxon>
    </lineage>
</organism>
<sequence>MTDNIIYHNRPPALLPLYARALMPKSGKGNSPISIPEIASSLVGASTSSDTLARYQSICGFEKGSRVPATWPHIMAFPLHLKLLTDSEFPIPLLGLVHLRNTITQHRGIGHGENLDIEVRLGQQEKTSRGIEFDLITEAYSAGRLVWEESSTNLFRQASESGNGSGKKPSPPKLERYPNTLSINAPESIGRQYASVSGDRNPIHMHALSAKAFGFPRAIAHGMWSKAHALALLEQQEGWKSEAFTVSCQFKKPLFLPGTAQLNWKTGDSGWDYQLLNAKGDAPHLSGRIDWL</sequence>
<feature type="domain" description="MaoC-like" evidence="2">
    <location>
        <begin position="187"/>
        <end position="263"/>
    </location>
</feature>
<keyword evidence="4" id="KW-1185">Reference proteome</keyword>
<accession>A0A072N574</accession>
<dbReference type="AlphaFoldDB" id="A0A072N574"/>
<dbReference type="GO" id="GO:0005835">
    <property type="term" value="C:fatty acid synthase complex"/>
    <property type="evidence" value="ECO:0007669"/>
    <property type="project" value="InterPro"/>
</dbReference>
<reference evidence="3 4" key="1">
    <citation type="submission" date="2012-12" db="EMBL/GenBank/DDBJ databases">
        <title>Genome assembly of Marinobacter sp. AK21.</title>
        <authorList>
            <person name="Khatri I."/>
            <person name="Kumar R."/>
            <person name="Vaidya B."/>
            <person name="Subramanian S."/>
            <person name="Pinnaka A."/>
        </authorList>
    </citation>
    <scope>NUCLEOTIDE SEQUENCE [LARGE SCALE GENOMIC DNA]</scope>
    <source>
        <strain evidence="3 4">AK21</strain>
    </source>
</reference>
<dbReference type="PRINTS" id="PR01483">
    <property type="entry name" value="FASYNTHASE"/>
</dbReference>
<proteinExistence type="predicted"/>
<evidence type="ECO:0000256" key="1">
    <source>
        <dbReference type="SAM" id="MobiDB-lite"/>
    </source>
</evidence>
<dbReference type="PANTHER" id="PTHR43841:SF1">
    <property type="entry name" value="3-HYDROXYACYL-THIOESTER DEHYDRATASE X"/>
    <property type="match status" value="1"/>
</dbReference>
<dbReference type="PATRIC" id="fig|1137280.3.peg.263"/>
<comment type="caution">
    <text evidence="3">The sequence shown here is derived from an EMBL/GenBank/DDBJ whole genome shotgun (WGS) entry which is preliminary data.</text>
</comment>
<dbReference type="EMBL" id="ANIE01000002">
    <property type="protein sequence ID" value="KEF32884.1"/>
    <property type="molecule type" value="Genomic_DNA"/>
</dbReference>
<evidence type="ECO:0000259" key="2">
    <source>
        <dbReference type="Pfam" id="PF01575"/>
    </source>
</evidence>
<dbReference type="InterPro" id="IPR003965">
    <property type="entry name" value="Fatty_acid_synthase"/>
</dbReference>